<evidence type="ECO:0000313" key="6">
    <source>
        <dbReference type="EMBL" id="WSE30701.1"/>
    </source>
</evidence>
<keyword evidence="2" id="KW-0238">DNA-binding</keyword>
<evidence type="ECO:0000256" key="2">
    <source>
        <dbReference type="ARBA" id="ARBA00023125"/>
    </source>
</evidence>
<dbReference type="EMBL" id="CP142149">
    <property type="protein sequence ID" value="WSE30701.1"/>
    <property type="molecule type" value="Genomic_DNA"/>
</dbReference>
<dbReference type="PANTHER" id="PTHR30136:SF8">
    <property type="entry name" value="TRANSCRIPTIONAL REGULATORY PROTEIN"/>
    <property type="match status" value="1"/>
</dbReference>
<dbReference type="InterPro" id="IPR029016">
    <property type="entry name" value="GAF-like_dom_sf"/>
</dbReference>
<protein>
    <submittedName>
        <fullName evidence="6">IclR family transcriptional regulator</fullName>
    </submittedName>
</protein>
<dbReference type="Gene3D" id="1.10.10.10">
    <property type="entry name" value="Winged helix-like DNA-binding domain superfamily/Winged helix DNA-binding domain"/>
    <property type="match status" value="1"/>
</dbReference>
<keyword evidence="1" id="KW-0805">Transcription regulation</keyword>
<name>A0ABZ1IAD2_9PSEU</name>
<feature type="domain" description="HTH iclR-type" evidence="4">
    <location>
        <begin position="13"/>
        <end position="75"/>
    </location>
</feature>
<dbReference type="InterPro" id="IPR014757">
    <property type="entry name" value="Tscrpt_reg_IclR_C"/>
</dbReference>
<dbReference type="InterPro" id="IPR050707">
    <property type="entry name" value="HTH_MetabolicPath_Reg"/>
</dbReference>
<keyword evidence="3" id="KW-0804">Transcription</keyword>
<dbReference type="Gene3D" id="3.30.450.40">
    <property type="match status" value="1"/>
</dbReference>
<evidence type="ECO:0000259" key="4">
    <source>
        <dbReference type="PROSITE" id="PS51077"/>
    </source>
</evidence>
<dbReference type="InterPro" id="IPR005471">
    <property type="entry name" value="Tscrpt_reg_IclR_N"/>
</dbReference>
<dbReference type="PROSITE" id="PS51078">
    <property type="entry name" value="ICLR_ED"/>
    <property type="match status" value="1"/>
</dbReference>
<keyword evidence="7" id="KW-1185">Reference proteome</keyword>
<gene>
    <name evidence="6" type="ORF">VSH64_00890</name>
</gene>
<evidence type="ECO:0000256" key="1">
    <source>
        <dbReference type="ARBA" id="ARBA00023015"/>
    </source>
</evidence>
<dbReference type="Pfam" id="PF01614">
    <property type="entry name" value="IclR_C"/>
    <property type="match status" value="1"/>
</dbReference>
<feature type="domain" description="IclR-ED" evidence="5">
    <location>
        <begin position="76"/>
        <end position="258"/>
    </location>
</feature>
<reference evidence="6 7" key="1">
    <citation type="journal article" date="2015" name="Int. J. Syst. Evol. Microbiol.">
        <title>Amycolatopsis rhabdoformis sp. nov., an actinomycete isolated from a tropical forest soil.</title>
        <authorList>
            <person name="Souza W.R."/>
            <person name="Silva R.E."/>
            <person name="Goodfellow M."/>
            <person name="Busarakam K."/>
            <person name="Figueiro F.S."/>
            <person name="Ferreira D."/>
            <person name="Rodrigues-Filho E."/>
            <person name="Moraes L.A.B."/>
            <person name="Zucchi T.D."/>
        </authorList>
    </citation>
    <scope>NUCLEOTIDE SEQUENCE [LARGE SCALE GENOMIC DNA]</scope>
    <source>
        <strain evidence="6 7">NCIMB 14900</strain>
    </source>
</reference>
<dbReference type="SUPFAM" id="SSF55781">
    <property type="entry name" value="GAF domain-like"/>
    <property type="match status" value="1"/>
</dbReference>
<dbReference type="PROSITE" id="PS51077">
    <property type="entry name" value="HTH_ICLR"/>
    <property type="match status" value="1"/>
</dbReference>
<dbReference type="Proteomes" id="UP001330812">
    <property type="component" value="Chromosome"/>
</dbReference>
<organism evidence="6 7">
    <name type="scientific">Amycolatopsis rhabdoformis</name>
    <dbReference type="NCBI Taxonomy" id="1448059"/>
    <lineage>
        <taxon>Bacteria</taxon>
        <taxon>Bacillati</taxon>
        <taxon>Actinomycetota</taxon>
        <taxon>Actinomycetes</taxon>
        <taxon>Pseudonocardiales</taxon>
        <taxon>Pseudonocardiaceae</taxon>
        <taxon>Amycolatopsis</taxon>
    </lineage>
</organism>
<accession>A0ABZ1IAD2</accession>
<sequence length="264" mass="27872">MPAREPEDDRQGIQSVEIAMTVVRALEQGPGPMSLKQVAEASGMAPSKVHRYLVSLSREGLVAQSPNSGRYDLGPALRRLGMEALRRMDEVEVVSEHLPGLRDRTGHSVNLAVWGDHGPVIVGWHYGAHVLPITVRVGAILPLVTTSVGRVFLAHLPETITAPVLRGDFDPGATPEVPSPAQVTRIIRDVRRAGAAVTTNAMIPGITTIAAPVFSEATPLPLAVALAMPVGHASEDQIARATEELLRTTTAASAELGGRGPSAD</sequence>
<proteinExistence type="predicted"/>
<evidence type="ECO:0000256" key="3">
    <source>
        <dbReference type="ARBA" id="ARBA00023163"/>
    </source>
</evidence>
<evidence type="ECO:0000259" key="5">
    <source>
        <dbReference type="PROSITE" id="PS51078"/>
    </source>
</evidence>
<dbReference type="InterPro" id="IPR036390">
    <property type="entry name" value="WH_DNA-bd_sf"/>
</dbReference>
<dbReference type="PANTHER" id="PTHR30136">
    <property type="entry name" value="HELIX-TURN-HELIX TRANSCRIPTIONAL REGULATOR, ICLR FAMILY"/>
    <property type="match status" value="1"/>
</dbReference>
<dbReference type="RefSeq" id="WP_326569645.1">
    <property type="nucleotide sequence ID" value="NZ_CP142149.1"/>
</dbReference>
<dbReference type="InterPro" id="IPR036388">
    <property type="entry name" value="WH-like_DNA-bd_sf"/>
</dbReference>
<evidence type="ECO:0000313" key="7">
    <source>
        <dbReference type="Proteomes" id="UP001330812"/>
    </source>
</evidence>
<dbReference type="Pfam" id="PF09339">
    <property type="entry name" value="HTH_IclR"/>
    <property type="match status" value="1"/>
</dbReference>
<dbReference type="SMART" id="SM00346">
    <property type="entry name" value="HTH_ICLR"/>
    <property type="match status" value="1"/>
</dbReference>
<dbReference type="SUPFAM" id="SSF46785">
    <property type="entry name" value="Winged helix' DNA-binding domain"/>
    <property type="match status" value="1"/>
</dbReference>